<evidence type="ECO:0000256" key="3">
    <source>
        <dbReference type="ARBA" id="ARBA00023015"/>
    </source>
</evidence>
<keyword evidence="9" id="KW-1185">Reference proteome</keyword>
<gene>
    <name evidence="8" type="primary">PIF4</name>
    <name evidence="8" type="ORF">MA16_Dca005372</name>
</gene>
<dbReference type="GO" id="GO:0046983">
    <property type="term" value="F:protein dimerization activity"/>
    <property type="evidence" value="ECO:0007669"/>
    <property type="project" value="InterPro"/>
</dbReference>
<evidence type="ECO:0000259" key="7">
    <source>
        <dbReference type="PROSITE" id="PS50888"/>
    </source>
</evidence>
<name>A0A2I0X3A3_9ASPA</name>
<feature type="domain" description="BHLH" evidence="7">
    <location>
        <begin position="311"/>
        <end position="360"/>
    </location>
</feature>
<dbReference type="GO" id="GO:0005634">
    <property type="term" value="C:nucleus"/>
    <property type="evidence" value="ECO:0007669"/>
    <property type="project" value="UniProtKB-SubCell"/>
</dbReference>
<feature type="compositionally biased region" description="Basic residues" evidence="6">
    <location>
        <begin position="267"/>
        <end position="277"/>
    </location>
</feature>
<evidence type="ECO:0000256" key="6">
    <source>
        <dbReference type="SAM" id="MobiDB-lite"/>
    </source>
</evidence>
<dbReference type="PANTHER" id="PTHR46807:SF7">
    <property type="entry name" value="BHLH DOMAIN-CONTAINING PROTEIN"/>
    <property type="match status" value="1"/>
</dbReference>
<protein>
    <submittedName>
        <fullName evidence="8">Transcription factor PIF4</fullName>
    </submittedName>
</protein>
<dbReference type="FunFam" id="4.10.280.10:FF:000004">
    <property type="entry name" value="Basic helix-loop-helix transcription factor"/>
    <property type="match status" value="1"/>
</dbReference>
<dbReference type="InterPro" id="IPR011598">
    <property type="entry name" value="bHLH_dom"/>
</dbReference>
<dbReference type="EMBL" id="KZ502191">
    <property type="protein sequence ID" value="PKU82367.1"/>
    <property type="molecule type" value="Genomic_DNA"/>
</dbReference>
<feature type="compositionally biased region" description="Acidic residues" evidence="6">
    <location>
        <begin position="282"/>
        <end position="294"/>
    </location>
</feature>
<dbReference type="STRING" id="906689.A0A2I0X3A3"/>
<comment type="subcellular location">
    <subcellularLocation>
        <location evidence="1">Nucleus</location>
    </subcellularLocation>
</comment>
<dbReference type="PANTHER" id="PTHR46807">
    <property type="entry name" value="TRANSCRIPTION FACTOR PIF3"/>
    <property type="match status" value="1"/>
</dbReference>
<organism evidence="8 9">
    <name type="scientific">Dendrobium catenatum</name>
    <dbReference type="NCBI Taxonomy" id="906689"/>
    <lineage>
        <taxon>Eukaryota</taxon>
        <taxon>Viridiplantae</taxon>
        <taxon>Streptophyta</taxon>
        <taxon>Embryophyta</taxon>
        <taxon>Tracheophyta</taxon>
        <taxon>Spermatophyta</taxon>
        <taxon>Magnoliopsida</taxon>
        <taxon>Liliopsida</taxon>
        <taxon>Asparagales</taxon>
        <taxon>Orchidaceae</taxon>
        <taxon>Epidendroideae</taxon>
        <taxon>Malaxideae</taxon>
        <taxon>Dendrobiinae</taxon>
        <taxon>Dendrobium</taxon>
    </lineage>
</organism>
<dbReference type="InterPro" id="IPR044273">
    <property type="entry name" value="PIF3-like"/>
</dbReference>
<evidence type="ECO:0000256" key="4">
    <source>
        <dbReference type="ARBA" id="ARBA00023163"/>
    </source>
</evidence>
<dbReference type="InterPro" id="IPR047265">
    <property type="entry name" value="PIF1-like_bHLH"/>
</dbReference>
<dbReference type="Pfam" id="PF00010">
    <property type="entry name" value="HLH"/>
    <property type="match status" value="1"/>
</dbReference>
<proteinExistence type="inferred from homology"/>
<comment type="similarity">
    <text evidence="2">Belongs to the bHLH protein family.</text>
</comment>
<accession>A0A2I0X3A3</accession>
<feature type="compositionally biased region" description="Basic and acidic residues" evidence="6">
    <location>
        <begin position="311"/>
        <end position="326"/>
    </location>
</feature>
<evidence type="ECO:0000256" key="5">
    <source>
        <dbReference type="ARBA" id="ARBA00023242"/>
    </source>
</evidence>
<keyword evidence="5" id="KW-0539">Nucleus</keyword>
<reference evidence="8 9" key="2">
    <citation type="journal article" date="2017" name="Nature">
        <title>The Apostasia genome and the evolution of orchids.</title>
        <authorList>
            <person name="Zhang G.Q."/>
            <person name="Liu K.W."/>
            <person name="Li Z."/>
            <person name="Lohaus R."/>
            <person name="Hsiao Y.Y."/>
            <person name="Niu S.C."/>
            <person name="Wang J.Y."/>
            <person name="Lin Y.C."/>
            <person name="Xu Q."/>
            <person name="Chen L.J."/>
            <person name="Yoshida K."/>
            <person name="Fujiwara S."/>
            <person name="Wang Z.W."/>
            <person name="Zhang Y.Q."/>
            <person name="Mitsuda N."/>
            <person name="Wang M."/>
            <person name="Liu G.H."/>
            <person name="Pecoraro L."/>
            <person name="Huang H.X."/>
            <person name="Xiao X.J."/>
            <person name="Lin M."/>
            <person name="Wu X.Y."/>
            <person name="Wu W.L."/>
            <person name="Chen Y.Y."/>
            <person name="Chang S.B."/>
            <person name="Sakamoto S."/>
            <person name="Ohme-Takagi M."/>
            <person name="Yagi M."/>
            <person name="Zeng S.J."/>
            <person name="Shen C.Y."/>
            <person name="Yeh C.M."/>
            <person name="Luo Y.B."/>
            <person name="Tsai W.C."/>
            <person name="Van de Peer Y."/>
            <person name="Liu Z.J."/>
        </authorList>
    </citation>
    <scope>NUCLEOTIDE SEQUENCE [LARGE SCALE GENOMIC DNA]</scope>
    <source>
        <tissue evidence="8">The whole plant</tissue>
    </source>
</reference>
<dbReference type="InterPro" id="IPR036638">
    <property type="entry name" value="HLH_DNA-bd_sf"/>
</dbReference>
<evidence type="ECO:0000256" key="2">
    <source>
        <dbReference type="ARBA" id="ARBA00005510"/>
    </source>
</evidence>
<dbReference type="PROSITE" id="PS50888">
    <property type="entry name" value="BHLH"/>
    <property type="match status" value="1"/>
</dbReference>
<evidence type="ECO:0000256" key="1">
    <source>
        <dbReference type="ARBA" id="ARBA00004123"/>
    </source>
</evidence>
<keyword evidence="4" id="KW-0804">Transcription</keyword>
<dbReference type="Proteomes" id="UP000233837">
    <property type="component" value="Unassembled WGS sequence"/>
</dbReference>
<dbReference type="Gene3D" id="4.10.280.10">
    <property type="entry name" value="Helix-loop-helix DNA-binding domain"/>
    <property type="match status" value="1"/>
</dbReference>
<evidence type="ECO:0000313" key="9">
    <source>
        <dbReference type="Proteomes" id="UP000233837"/>
    </source>
</evidence>
<feature type="region of interest" description="Disordered" evidence="6">
    <location>
        <begin position="251"/>
        <end position="326"/>
    </location>
</feature>
<dbReference type="CDD" id="cd11445">
    <property type="entry name" value="bHLH_AtPIF_like"/>
    <property type="match status" value="1"/>
</dbReference>
<dbReference type="AlphaFoldDB" id="A0A2I0X3A3"/>
<sequence length="499" mass="55739">MKIRIHLREMNDCVPDWKMEDDSRPFYGLPVTNEKKCMGPENELTELLRRNRHGVLHGQTNHKALPAIFESKQTQKPESLLKCGDSVVNSSNFIDEEEATSWFQYSLDNSMDKELSEFFYGMPTAEIISTDKAMKEDSNVCTKKSCFHPHDNVMLSPKSSLGDSATVVKFSNHRKPRKADLVSENRKFCEEASSSEAVVGMADSSSLRKILSSVCGSNQAQNEAEVTHALSSVKGAKDSLSRSTLDHLEANTYEPAITSSSGGSRRSSTKHGLKRKGRNAEESEGQSEEAEYESAEANKAAQRPASGRRSRSAEIHNLSERRRRDKINEKMRALQELIPHCNKSDKASMLDEAIEYLKSLQLQLQIMWMGNGVAPMLFPSIQQYVSCMGNAMNHHSMTSIPNPVQPPKVSSDIQSTTLGTSISNQPHVCPPQGPNSINFATQMHNFHIPEQYSSYFGFPQMQMPPQVMNICTYGPQTMQQNQMVAAVDKQQHTNNKSSI</sequence>
<dbReference type="GO" id="GO:0003700">
    <property type="term" value="F:DNA-binding transcription factor activity"/>
    <property type="evidence" value="ECO:0007669"/>
    <property type="project" value="InterPro"/>
</dbReference>
<keyword evidence="3" id="KW-0805">Transcription regulation</keyword>
<dbReference type="SMART" id="SM00353">
    <property type="entry name" value="HLH"/>
    <property type="match status" value="1"/>
</dbReference>
<evidence type="ECO:0000313" key="8">
    <source>
        <dbReference type="EMBL" id="PKU82367.1"/>
    </source>
</evidence>
<dbReference type="SUPFAM" id="SSF47459">
    <property type="entry name" value="HLH, helix-loop-helix DNA-binding domain"/>
    <property type="match status" value="1"/>
</dbReference>
<reference evidence="8 9" key="1">
    <citation type="journal article" date="2016" name="Sci. Rep.">
        <title>The Dendrobium catenatum Lindl. genome sequence provides insights into polysaccharide synthase, floral development and adaptive evolution.</title>
        <authorList>
            <person name="Zhang G.Q."/>
            <person name="Xu Q."/>
            <person name="Bian C."/>
            <person name="Tsai W.C."/>
            <person name="Yeh C.M."/>
            <person name="Liu K.W."/>
            <person name="Yoshida K."/>
            <person name="Zhang L.S."/>
            <person name="Chang S.B."/>
            <person name="Chen F."/>
            <person name="Shi Y."/>
            <person name="Su Y.Y."/>
            <person name="Zhang Y.Q."/>
            <person name="Chen L.J."/>
            <person name="Yin Y."/>
            <person name="Lin M."/>
            <person name="Huang H."/>
            <person name="Deng H."/>
            <person name="Wang Z.W."/>
            <person name="Zhu S.L."/>
            <person name="Zhao X."/>
            <person name="Deng C."/>
            <person name="Niu S.C."/>
            <person name="Huang J."/>
            <person name="Wang M."/>
            <person name="Liu G.H."/>
            <person name="Yang H.J."/>
            <person name="Xiao X.J."/>
            <person name="Hsiao Y.Y."/>
            <person name="Wu W.L."/>
            <person name="Chen Y.Y."/>
            <person name="Mitsuda N."/>
            <person name="Ohme-Takagi M."/>
            <person name="Luo Y.B."/>
            <person name="Van de Peer Y."/>
            <person name="Liu Z.J."/>
        </authorList>
    </citation>
    <scope>NUCLEOTIDE SEQUENCE [LARGE SCALE GENOMIC DNA]</scope>
    <source>
        <tissue evidence="8">The whole plant</tissue>
    </source>
</reference>